<evidence type="ECO:0000256" key="1">
    <source>
        <dbReference type="SAM" id="MobiDB-lite"/>
    </source>
</evidence>
<sequence length="68" mass="7132">MEDDQTMSEYYLAEHTPLPPELADVVEEAESSAPASGAHGVSCVRRRGRGQGHGSRGGQGRHGARGGD</sequence>
<protein>
    <submittedName>
        <fullName evidence="2">Uncharacterized protein</fullName>
    </submittedName>
</protein>
<accession>A0A6G1BN20</accession>
<gene>
    <name evidence="2" type="ORF">E2562_017792</name>
</gene>
<comment type="caution">
    <text evidence="2">The sequence shown here is derived from an EMBL/GenBank/DDBJ whole genome shotgun (WGS) entry which is preliminary data.</text>
</comment>
<feature type="region of interest" description="Disordered" evidence="1">
    <location>
        <begin position="26"/>
        <end position="68"/>
    </location>
</feature>
<reference evidence="2 3" key="1">
    <citation type="submission" date="2019-11" db="EMBL/GenBank/DDBJ databases">
        <title>Whole genome sequence of Oryza granulata.</title>
        <authorList>
            <person name="Li W."/>
        </authorList>
    </citation>
    <scope>NUCLEOTIDE SEQUENCE [LARGE SCALE GENOMIC DNA]</scope>
    <source>
        <strain evidence="3">cv. Menghai</strain>
        <tissue evidence="2">Leaf</tissue>
    </source>
</reference>
<dbReference type="EMBL" id="SPHZ02000012">
    <property type="protein sequence ID" value="KAF0888793.1"/>
    <property type="molecule type" value="Genomic_DNA"/>
</dbReference>
<name>A0A6G1BN20_9ORYZ</name>
<evidence type="ECO:0000313" key="3">
    <source>
        <dbReference type="Proteomes" id="UP000479710"/>
    </source>
</evidence>
<feature type="compositionally biased region" description="Gly residues" evidence="1">
    <location>
        <begin position="51"/>
        <end position="61"/>
    </location>
</feature>
<dbReference type="AlphaFoldDB" id="A0A6G1BN20"/>
<proteinExistence type="predicted"/>
<evidence type="ECO:0000313" key="2">
    <source>
        <dbReference type="EMBL" id="KAF0888793.1"/>
    </source>
</evidence>
<dbReference type="Proteomes" id="UP000479710">
    <property type="component" value="Unassembled WGS sequence"/>
</dbReference>
<organism evidence="2 3">
    <name type="scientific">Oryza meyeriana var. granulata</name>
    <dbReference type="NCBI Taxonomy" id="110450"/>
    <lineage>
        <taxon>Eukaryota</taxon>
        <taxon>Viridiplantae</taxon>
        <taxon>Streptophyta</taxon>
        <taxon>Embryophyta</taxon>
        <taxon>Tracheophyta</taxon>
        <taxon>Spermatophyta</taxon>
        <taxon>Magnoliopsida</taxon>
        <taxon>Liliopsida</taxon>
        <taxon>Poales</taxon>
        <taxon>Poaceae</taxon>
        <taxon>BOP clade</taxon>
        <taxon>Oryzoideae</taxon>
        <taxon>Oryzeae</taxon>
        <taxon>Oryzinae</taxon>
        <taxon>Oryza</taxon>
        <taxon>Oryza meyeriana</taxon>
    </lineage>
</organism>
<keyword evidence="3" id="KW-1185">Reference proteome</keyword>